<accession>A0ABR6JNQ3</accession>
<organism evidence="1 2">
    <name type="scientific">Xanthomonas cannabis</name>
    <dbReference type="NCBI Taxonomy" id="1885674"/>
    <lineage>
        <taxon>Bacteria</taxon>
        <taxon>Pseudomonadati</taxon>
        <taxon>Pseudomonadota</taxon>
        <taxon>Gammaproteobacteria</taxon>
        <taxon>Lysobacterales</taxon>
        <taxon>Lysobacteraceae</taxon>
        <taxon>Xanthomonas</taxon>
    </lineage>
</organism>
<evidence type="ECO:0000313" key="2">
    <source>
        <dbReference type="Proteomes" id="UP000554726"/>
    </source>
</evidence>
<dbReference type="EMBL" id="JACHNS010000006">
    <property type="protein sequence ID" value="MBB4594444.1"/>
    <property type="molecule type" value="Genomic_DNA"/>
</dbReference>
<protein>
    <submittedName>
        <fullName evidence="1">Uncharacterized protein</fullName>
    </submittedName>
</protein>
<dbReference type="RefSeq" id="WP_184441614.1">
    <property type="nucleotide sequence ID" value="NZ_JACHNS010000006.1"/>
</dbReference>
<gene>
    <name evidence="1" type="ORF">FHR60_003145</name>
</gene>
<name>A0ABR6JNQ3_9XANT</name>
<reference evidence="1 2" key="1">
    <citation type="submission" date="2020-08" db="EMBL/GenBank/DDBJ databases">
        <title>Studying the diversity of plant-associated saprophytic bacteria and their role in host health and plant-pathogen interactions.</title>
        <authorList>
            <person name="Potnis N."/>
        </authorList>
    </citation>
    <scope>NUCLEOTIDE SEQUENCE [LARGE SCALE GENOMIC DNA]</scope>
    <source>
        <strain evidence="1 2">F16</strain>
    </source>
</reference>
<keyword evidence="2" id="KW-1185">Reference proteome</keyword>
<sequence length="97" mass="10015">MSKALPSRSALRWSGMQRTVVPVSTADPAAAVRHSSLCCANLAHLRAAGVLDAENPALRCISCDPFARHDDSVLGEAGANACTVKVCASQKLGAHCA</sequence>
<proteinExistence type="predicted"/>
<evidence type="ECO:0000313" key="1">
    <source>
        <dbReference type="EMBL" id="MBB4594444.1"/>
    </source>
</evidence>
<dbReference type="Proteomes" id="UP000554726">
    <property type="component" value="Unassembled WGS sequence"/>
</dbReference>
<comment type="caution">
    <text evidence="1">The sequence shown here is derived from an EMBL/GenBank/DDBJ whole genome shotgun (WGS) entry which is preliminary data.</text>
</comment>